<proteinExistence type="predicted"/>
<comment type="caution">
    <text evidence="1">The sequence shown here is derived from an EMBL/GenBank/DDBJ whole genome shotgun (WGS) entry which is preliminary data.</text>
</comment>
<accession>A0ABQ1PDQ9</accession>
<dbReference type="Proteomes" id="UP000630615">
    <property type="component" value="Unassembled WGS sequence"/>
</dbReference>
<reference evidence="2" key="1">
    <citation type="journal article" date="2019" name="Int. J. Syst. Evol. Microbiol.">
        <title>The Global Catalogue of Microorganisms (GCM) 10K type strain sequencing project: providing services to taxonomists for standard genome sequencing and annotation.</title>
        <authorList>
            <consortium name="The Broad Institute Genomics Platform"/>
            <consortium name="The Broad Institute Genome Sequencing Center for Infectious Disease"/>
            <person name="Wu L."/>
            <person name="Ma J."/>
        </authorList>
    </citation>
    <scope>NUCLEOTIDE SEQUENCE [LARGE SCALE GENOMIC DNA]</scope>
    <source>
        <strain evidence="2">CGMCC 1.15942</strain>
    </source>
</reference>
<evidence type="ECO:0000313" key="1">
    <source>
        <dbReference type="EMBL" id="GGC95258.1"/>
    </source>
</evidence>
<keyword evidence="2" id="KW-1185">Reference proteome</keyword>
<dbReference type="EMBL" id="BMKI01000006">
    <property type="protein sequence ID" value="GGC95258.1"/>
    <property type="molecule type" value="Genomic_DNA"/>
</dbReference>
<organism evidence="1 2">
    <name type="scientific">Enterococcus wangshanyuanii</name>
    <dbReference type="NCBI Taxonomy" id="2005703"/>
    <lineage>
        <taxon>Bacteria</taxon>
        <taxon>Bacillati</taxon>
        <taxon>Bacillota</taxon>
        <taxon>Bacilli</taxon>
        <taxon>Lactobacillales</taxon>
        <taxon>Enterococcaceae</taxon>
        <taxon>Enterococcus</taxon>
    </lineage>
</organism>
<dbReference type="RefSeq" id="WP_088270509.1">
    <property type="nucleotide sequence ID" value="NZ_BMKI01000006.1"/>
</dbReference>
<sequence length="83" mass="8511">MANIASDIGAAAGAVAGVSAVSISGGQQVTLSTSNINSMTQGAEISNQLISNLSQLIECVKEQSQTFPKIAEIIAIEDSKIKF</sequence>
<protein>
    <recommendedName>
        <fullName evidence="3">Type VII secretion effector</fullName>
    </recommendedName>
</protein>
<evidence type="ECO:0008006" key="3">
    <source>
        <dbReference type="Google" id="ProtNLM"/>
    </source>
</evidence>
<gene>
    <name evidence="1" type="ORF">GCM10011573_26170</name>
</gene>
<name>A0ABQ1PDQ9_9ENTE</name>
<evidence type="ECO:0000313" key="2">
    <source>
        <dbReference type="Proteomes" id="UP000630615"/>
    </source>
</evidence>